<feature type="compositionally biased region" description="Polar residues" evidence="1">
    <location>
        <begin position="50"/>
        <end position="75"/>
    </location>
</feature>
<feature type="compositionally biased region" description="Basic and acidic residues" evidence="1">
    <location>
        <begin position="346"/>
        <end position="356"/>
    </location>
</feature>
<organism evidence="3 4">
    <name type="scientific">Fusarium zealandicum</name>
    <dbReference type="NCBI Taxonomy" id="1053134"/>
    <lineage>
        <taxon>Eukaryota</taxon>
        <taxon>Fungi</taxon>
        <taxon>Dikarya</taxon>
        <taxon>Ascomycota</taxon>
        <taxon>Pezizomycotina</taxon>
        <taxon>Sordariomycetes</taxon>
        <taxon>Hypocreomycetidae</taxon>
        <taxon>Hypocreales</taxon>
        <taxon>Nectriaceae</taxon>
        <taxon>Fusarium</taxon>
        <taxon>Fusarium staphyleae species complex</taxon>
    </lineage>
</organism>
<dbReference type="EMBL" id="JABEYC010000488">
    <property type="protein sequence ID" value="KAF4976784.1"/>
    <property type="molecule type" value="Genomic_DNA"/>
</dbReference>
<dbReference type="InterPro" id="IPR021822">
    <property type="entry name" value="DUF3405"/>
</dbReference>
<proteinExistence type="predicted"/>
<feature type="compositionally biased region" description="Polar residues" evidence="1">
    <location>
        <begin position="380"/>
        <end position="395"/>
    </location>
</feature>
<dbReference type="Proteomes" id="UP000635477">
    <property type="component" value="Unassembled WGS sequence"/>
</dbReference>
<keyword evidence="2" id="KW-0812">Transmembrane</keyword>
<keyword evidence="2" id="KW-1133">Transmembrane helix</keyword>
<evidence type="ECO:0008006" key="5">
    <source>
        <dbReference type="Google" id="ProtNLM"/>
    </source>
</evidence>
<evidence type="ECO:0000313" key="4">
    <source>
        <dbReference type="Proteomes" id="UP000635477"/>
    </source>
</evidence>
<evidence type="ECO:0000256" key="1">
    <source>
        <dbReference type="SAM" id="MobiDB-lite"/>
    </source>
</evidence>
<keyword evidence="2" id="KW-0472">Membrane</keyword>
<feature type="region of interest" description="Disordered" evidence="1">
    <location>
        <begin position="346"/>
        <end position="399"/>
    </location>
</feature>
<comment type="caution">
    <text evidence="3">The sequence shown here is derived from an EMBL/GenBank/DDBJ whole genome shotgun (WGS) entry which is preliminary data.</text>
</comment>
<evidence type="ECO:0000256" key="2">
    <source>
        <dbReference type="SAM" id="Phobius"/>
    </source>
</evidence>
<evidence type="ECO:0000313" key="3">
    <source>
        <dbReference type="EMBL" id="KAF4976784.1"/>
    </source>
</evidence>
<feature type="transmembrane region" description="Helical" evidence="2">
    <location>
        <begin position="21"/>
        <end position="38"/>
    </location>
</feature>
<keyword evidence="4" id="KW-1185">Reference proteome</keyword>
<dbReference type="PANTHER" id="PTHR36205">
    <property type="entry name" value="CHROMOSOME 19, WHOLE GENOME SHOTGUN SEQUENCE"/>
    <property type="match status" value="1"/>
</dbReference>
<dbReference type="AlphaFoldDB" id="A0A8H4UIG8"/>
<accession>A0A8H4UIG8</accession>
<sequence length="816" mass="94413">MNKWQPHGRRMFGAKLRPRSMLIIIFAMLAAYYLLFSGPSPRVQVVPYNPNGQPANGNSANPQSTEQTDESQYSSIQRELWELTAQDLKDWWDPTDNEDPNDIEQGYETDGKDRGFGDLGKLQHEKDMRKEWRHAYSVTLNFPNTNLIYGKTLANLEHQEGRSDEFSNDLRFDQDADVEYSAEKPVRYDPYPKYNTPTWKQAGYAQYFPCKGANGEFVEDLLVFKGRPKEWPLPRFGSYDALNMDPNLCWERETRLGPYGLHRQFKKVGGEPQPLNWDTVNWGDLQRACLHRNAQRFDMNRERTNEYLNVYPETVIGPQLPEQAPEVQQAQIERRQVAPEEALIKVEDQSKEDTKGQAKAVVGAKEDVSAADSGQDSRDTFSSTQNHSSRSNKNPATGFVSEPRTAILLRSYTGKDYTENDKQIIRALVSELSLKTGGQYEVFLLVQVKDNNLRIFDNDEIYQSVLSQSVPPEFRSMTILWNDDVVWNLYPKLTDPESKNVHTAQWLSVQKFSQDYPQFDYVWNWEMDFRFTGHHYHLLDKLGEFAKKQPRRGMWERNERWYIPLYHGEYDTSFREDIERRYGEDTIWGPPDLSFINPIGPKPPVARPGLDNYQWGVGEEADVITVSPMFNPIGSNWVIANQVWGYNDSTHRPQEVPRRTTIVTQSRVSKRLLNIMHVENLRGNHVASEMTPQTVALLHGLKAVYAPHPVFMDRDWNGKFLNKWFNPGEKGDCGGRGSPMGWGRERRYIGSTWYYRAIPPNRLYNNWMGWQDTGIGGRDWEEKHGRPCLPPVMLHQVKNTEPTGDGHQTTFELAYG</sequence>
<protein>
    <recommendedName>
        <fullName evidence="5">Major facilitator superfamily transporter</fullName>
    </recommendedName>
</protein>
<dbReference type="OrthoDB" id="3353407at2759"/>
<dbReference type="PANTHER" id="PTHR36205:SF2">
    <property type="entry name" value="MAJOR FACILITATOR SUPERFAMILY TRANSPORTER"/>
    <property type="match status" value="1"/>
</dbReference>
<dbReference type="Pfam" id="PF11885">
    <property type="entry name" value="DUF3405"/>
    <property type="match status" value="1"/>
</dbReference>
<name>A0A8H4UIG8_9HYPO</name>
<reference evidence="3" key="1">
    <citation type="journal article" date="2020" name="BMC Genomics">
        <title>Correction to: Identification and distribution of gene clusters required for synthesis of sphingolipid metabolism inhibitors in diverse species of the filamentous fungus Fusarium.</title>
        <authorList>
            <person name="Kim H.S."/>
            <person name="Lohmar J.M."/>
            <person name="Busman M."/>
            <person name="Brown D.W."/>
            <person name="Naumann T.A."/>
            <person name="Divon H.H."/>
            <person name="Lysoe E."/>
            <person name="Uhlig S."/>
            <person name="Proctor R.H."/>
        </authorList>
    </citation>
    <scope>NUCLEOTIDE SEQUENCE</scope>
    <source>
        <strain evidence="3">NRRL 22465</strain>
    </source>
</reference>
<gene>
    <name evidence="3" type="ORF">FZEAL_6590</name>
</gene>
<feature type="region of interest" description="Disordered" evidence="1">
    <location>
        <begin position="47"/>
        <end position="75"/>
    </location>
</feature>
<feature type="compositionally biased region" description="Acidic residues" evidence="1">
    <location>
        <begin position="93"/>
        <end position="107"/>
    </location>
</feature>
<feature type="region of interest" description="Disordered" evidence="1">
    <location>
        <begin position="91"/>
        <end position="116"/>
    </location>
</feature>
<reference evidence="3" key="2">
    <citation type="submission" date="2020-05" db="EMBL/GenBank/DDBJ databases">
        <authorList>
            <person name="Kim H.-S."/>
            <person name="Proctor R.H."/>
            <person name="Brown D.W."/>
        </authorList>
    </citation>
    <scope>NUCLEOTIDE SEQUENCE</scope>
    <source>
        <strain evidence="3">NRRL 22465</strain>
    </source>
</reference>